<organism evidence="1 2">
    <name type="scientific">Rangifer tarandus platyrhynchus</name>
    <name type="common">Svalbard reindeer</name>
    <dbReference type="NCBI Taxonomy" id="3082113"/>
    <lineage>
        <taxon>Eukaryota</taxon>
        <taxon>Metazoa</taxon>
        <taxon>Chordata</taxon>
        <taxon>Craniata</taxon>
        <taxon>Vertebrata</taxon>
        <taxon>Euteleostomi</taxon>
        <taxon>Mammalia</taxon>
        <taxon>Eutheria</taxon>
        <taxon>Laurasiatheria</taxon>
        <taxon>Artiodactyla</taxon>
        <taxon>Ruminantia</taxon>
        <taxon>Pecora</taxon>
        <taxon>Cervidae</taxon>
        <taxon>Odocoileinae</taxon>
        <taxon>Rangifer</taxon>
    </lineage>
</organism>
<accession>A0ABN8XVE9</accession>
<sequence>MEFQDCWGTQSEGFAEGTSLITIMSLHVLCLTFSYPPTPTRVKPESPKNLQLPNNKDSDKVLVACELHEGKNNACLSYSSEHSVWLHRSEAQKFWNFHCLDVSMQNSLQYVIEATVEFSAKEGLDFTSKSIPNKPLVGPVGNLELQGLPLSSQVS</sequence>
<keyword evidence="2" id="KW-1185">Reference proteome</keyword>
<evidence type="ECO:0000313" key="2">
    <source>
        <dbReference type="Proteomes" id="UP001176941"/>
    </source>
</evidence>
<protein>
    <submittedName>
        <fullName evidence="1">Uncharacterized protein</fullName>
    </submittedName>
</protein>
<dbReference type="EMBL" id="OX459937">
    <property type="protein sequence ID" value="CAI9151604.1"/>
    <property type="molecule type" value="Genomic_DNA"/>
</dbReference>
<evidence type="ECO:0000313" key="1">
    <source>
        <dbReference type="EMBL" id="CAI9151604.1"/>
    </source>
</evidence>
<name>A0ABN8XVE9_RANTA</name>
<dbReference type="Proteomes" id="UP001176941">
    <property type="component" value="Chromosome 1"/>
</dbReference>
<gene>
    <name evidence="1" type="ORF">MRATA1EN1_LOCUS566</name>
</gene>
<reference evidence="1" key="1">
    <citation type="submission" date="2023-04" db="EMBL/GenBank/DDBJ databases">
        <authorList>
            <consortium name="ELIXIR-Norway"/>
        </authorList>
    </citation>
    <scope>NUCLEOTIDE SEQUENCE [LARGE SCALE GENOMIC DNA]</scope>
</reference>
<proteinExistence type="predicted"/>